<keyword evidence="2" id="KW-1185">Reference proteome</keyword>
<protein>
    <submittedName>
        <fullName evidence="3">Uncharacterized protein</fullName>
    </submittedName>
</protein>
<feature type="compositionally biased region" description="Polar residues" evidence="1">
    <location>
        <begin position="79"/>
        <end position="93"/>
    </location>
</feature>
<dbReference type="AlphaFoldDB" id="A0A5S6QN99"/>
<organism evidence="2 3">
    <name type="scientific">Trichuris muris</name>
    <name type="common">Mouse whipworm</name>
    <dbReference type="NCBI Taxonomy" id="70415"/>
    <lineage>
        <taxon>Eukaryota</taxon>
        <taxon>Metazoa</taxon>
        <taxon>Ecdysozoa</taxon>
        <taxon>Nematoda</taxon>
        <taxon>Enoplea</taxon>
        <taxon>Dorylaimia</taxon>
        <taxon>Trichinellida</taxon>
        <taxon>Trichuridae</taxon>
        <taxon>Trichuris</taxon>
    </lineage>
</organism>
<dbReference type="WBParaSite" id="TMUE_2000008831.1">
    <property type="protein sequence ID" value="TMUE_2000008831.1"/>
    <property type="gene ID" value="WBGene00300424"/>
</dbReference>
<evidence type="ECO:0000313" key="2">
    <source>
        <dbReference type="Proteomes" id="UP000046395"/>
    </source>
</evidence>
<dbReference type="Proteomes" id="UP000046395">
    <property type="component" value="Unassembled WGS sequence"/>
</dbReference>
<sequence length="134" mass="14770">MHAKNGKTIAYESTCVPGAVRLASIPAWADQAPPEFLHSLIRRFDVRLGDKRNMRAIGERRSGTPRVNRKLKLGEPGNSAATKPRSANGSQRIGQPAAPPTYKPRRHCRKVDDAQVGIWKNQFKEEGDCKVGLG</sequence>
<accession>A0A5S6QN99</accession>
<evidence type="ECO:0000256" key="1">
    <source>
        <dbReference type="SAM" id="MobiDB-lite"/>
    </source>
</evidence>
<name>A0A5S6QN99_TRIMR</name>
<feature type="region of interest" description="Disordered" evidence="1">
    <location>
        <begin position="56"/>
        <end position="108"/>
    </location>
</feature>
<evidence type="ECO:0000313" key="3">
    <source>
        <dbReference type="WBParaSite" id="TMUE_2000008831.1"/>
    </source>
</evidence>
<reference evidence="3" key="1">
    <citation type="submission" date="2019-12" db="UniProtKB">
        <authorList>
            <consortium name="WormBaseParasite"/>
        </authorList>
    </citation>
    <scope>IDENTIFICATION</scope>
</reference>
<proteinExistence type="predicted"/>